<dbReference type="GO" id="GO:0005634">
    <property type="term" value="C:nucleus"/>
    <property type="evidence" value="ECO:0007669"/>
    <property type="project" value="TreeGrafter"/>
</dbReference>
<evidence type="ECO:0000259" key="3">
    <source>
        <dbReference type="Pfam" id="PF05368"/>
    </source>
</evidence>
<dbReference type="EMBL" id="NPIC01000010">
    <property type="protein sequence ID" value="RDL32704.1"/>
    <property type="molecule type" value="Genomic_DNA"/>
</dbReference>
<dbReference type="CDD" id="cd05251">
    <property type="entry name" value="NmrA_like_SDR_a"/>
    <property type="match status" value="1"/>
</dbReference>
<proteinExistence type="inferred from homology"/>
<evidence type="ECO:0000313" key="4">
    <source>
        <dbReference type="EMBL" id="RDL32704.1"/>
    </source>
</evidence>
<dbReference type="InterPro" id="IPR051164">
    <property type="entry name" value="NmrA-like_oxidored"/>
</dbReference>
<dbReference type="SUPFAM" id="SSF51735">
    <property type="entry name" value="NAD(P)-binding Rossmann-fold domains"/>
    <property type="match status" value="1"/>
</dbReference>
<reference evidence="4 5" key="1">
    <citation type="journal article" date="2018" name="IMA Fungus">
        <title>IMA Genome-F 9: Draft genome sequence of Annulohypoxylon stygium, Aspergillus mulundensis, Berkeleyomyces basicola (syn. Thielaviopsis basicola), Ceratocystis smalleyi, two Cercospora beticola strains, Coleophoma cylindrospora, Fusarium fracticaudum, Phialophora cf. hyalina, and Morchella septimelata.</title>
        <authorList>
            <person name="Wingfield B.D."/>
            <person name="Bills G.F."/>
            <person name="Dong Y."/>
            <person name="Huang W."/>
            <person name="Nel W.J."/>
            <person name="Swalarsk-Parry B.S."/>
            <person name="Vaghefi N."/>
            <person name="Wilken P.M."/>
            <person name="An Z."/>
            <person name="de Beer Z.W."/>
            <person name="De Vos L."/>
            <person name="Chen L."/>
            <person name="Duong T.A."/>
            <person name="Gao Y."/>
            <person name="Hammerbacher A."/>
            <person name="Kikkert J.R."/>
            <person name="Li Y."/>
            <person name="Li H."/>
            <person name="Li K."/>
            <person name="Li Q."/>
            <person name="Liu X."/>
            <person name="Ma X."/>
            <person name="Naidoo K."/>
            <person name="Pethybridge S.J."/>
            <person name="Sun J."/>
            <person name="Steenkamp E.T."/>
            <person name="van der Nest M.A."/>
            <person name="van Wyk S."/>
            <person name="Wingfield M.J."/>
            <person name="Xiong C."/>
            <person name="Yue Q."/>
            <person name="Zhang X."/>
        </authorList>
    </citation>
    <scope>NUCLEOTIDE SEQUENCE [LARGE SCALE GENOMIC DNA]</scope>
    <source>
        <strain evidence="4 5">BP 5553</strain>
    </source>
</reference>
<feature type="domain" description="NmrA-like" evidence="3">
    <location>
        <begin position="1"/>
        <end position="269"/>
    </location>
</feature>
<gene>
    <name evidence="4" type="ORF">BP5553_09160</name>
</gene>
<protein>
    <submittedName>
        <fullName evidence="4">NAD(P)-binding protein</fullName>
    </submittedName>
</protein>
<dbReference type="RefSeq" id="XP_031866426.1">
    <property type="nucleotide sequence ID" value="XM_032017783.1"/>
</dbReference>
<name>A0A370TE20_9HELO</name>
<dbReference type="Gene3D" id="3.90.25.10">
    <property type="entry name" value="UDP-galactose 4-epimerase, domain 1"/>
    <property type="match status" value="1"/>
</dbReference>
<evidence type="ECO:0000313" key="5">
    <source>
        <dbReference type="Proteomes" id="UP000254866"/>
    </source>
</evidence>
<dbReference type="AlphaFoldDB" id="A0A370TE20"/>
<evidence type="ECO:0000256" key="2">
    <source>
        <dbReference type="ARBA" id="ARBA00022857"/>
    </source>
</evidence>
<dbReference type="OrthoDB" id="300709at2759"/>
<sequence length="321" mass="35310">MTKLITIIGATGIQGGSVVETLLKNPAYSIRAITRDRNGKSAHALADRGIEVVEADLNNVESLHAAFASSQAIFAMTNFFDALPKLGVEKCMEIETQQGINLANAASATQSLEHFVWSTLPNSQRISGGRAVVPYWHSKARVDEHIKSIPMLLQKTTFVWFGWYAKNMEYPWYQPSPVHQGGPEKHYIQLLASPSSVRVPMVGDERTNIGLFVNSILEQPEMTLPGKYVLATAEDMSFAEIVSAFAAAKGLGVVQHVRVTREVYIKLWPLWADLMDDTHLYFELMADKSFSGEEAILTVKDLGVEGLVGSAEAFKALKLIG</sequence>
<dbReference type="InterPro" id="IPR036291">
    <property type="entry name" value="NAD(P)-bd_dom_sf"/>
</dbReference>
<keyword evidence="2" id="KW-0521">NADP</keyword>
<keyword evidence="5" id="KW-1185">Reference proteome</keyword>
<dbReference type="GeneID" id="43602009"/>
<organism evidence="4 5">
    <name type="scientific">Venustampulla echinocandica</name>
    <dbReference type="NCBI Taxonomy" id="2656787"/>
    <lineage>
        <taxon>Eukaryota</taxon>
        <taxon>Fungi</taxon>
        <taxon>Dikarya</taxon>
        <taxon>Ascomycota</taxon>
        <taxon>Pezizomycotina</taxon>
        <taxon>Leotiomycetes</taxon>
        <taxon>Helotiales</taxon>
        <taxon>Pleuroascaceae</taxon>
        <taxon>Venustampulla</taxon>
    </lineage>
</organism>
<dbReference type="STRING" id="2656787.A0A370TE20"/>
<comment type="caution">
    <text evidence="4">The sequence shown here is derived from an EMBL/GenBank/DDBJ whole genome shotgun (WGS) entry which is preliminary data.</text>
</comment>
<dbReference type="PANTHER" id="PTHR42748:SF28">
    <property type="entry name" value="NMRA-LIKE DOMAIN-CONTAINING PROTEIN"/>
    <property type="match status" value="1"/>
</dbReference>
<accession>A0A370TE20</accession>
<dbReference type="Proteomes" id="UP000254866">
    <property type="component" value="Unassembled WGS sequence"/>
</dbReference>
<dbReference type="Pfam" id="PF05368">
    <property type="entry name" value="NmrA"/>
    <property type="match status" value="1"/>
</dbReference>
<evidence type="ECO:0000256" key="1">
    <source>
        <dbReference type="ARBA" id="ARBA00006328"/>
    </source>
</evidence>
<dbReference type="InterPro" id="IPR008030">
    <property type="entry name" value="NmrA-like"/>
</dbReference>
<comment type="similarity">
    <text evidence="1">Belongs to the NmrA-type oxidoreductase family.</text>
</comment>
<dbReference type="Gene3D" id="3.40.50.720">
    <property type="entry name" value="NAD(P)-binding Rossmann-like Domain"/>
    <property type="match status" value="1"/>
</dbReference>
<dbReference type="PANTHER" id="PTHR42748">
    <property type="entry name" value="NITROGEN METABOLITE REPRESSION PROTEIN NMRA FAMILY MEMBER"/>
    <property type="match status" value="1"/>
</dbReference>